<proteinExistence type="predicted"/>
<dbReference type="GeneID" id="18935077"/>
<feature type="region of interest" description="Disordered" evidence="1">
    <location>
        <begin position="222"/>
        <end position="351"/>
    </location>
</feature>
<feature type="compositionally biased region" description="Polar residues" evidence="1">
    <location>
        <begin position="235"/>
        <end position="246"/>
    </location>
</feature>
<dbReference type="KEGG" id="mlr:MELLADRAFT_89075"/>
<keyword evidence="4" id="KW-1185">Reference proteome</keyword>
<feature type="compositionally biased region" description="Polar residues" evidence="1">
    <location>
        <begin position="42"/>
        <end position="63"/>
    </location>
</feature>
<feature type="compositionally biased region" description="Polar residues" evidence="1">
    <location>
        <begin position="102"/>
        <end position="117"/>
    </location>
</feature>
<feature type="transmembrane region" description="Helical" evidence="2">
    <location>
        <begin position="145"/>
        <end position="167"/>
    </location>
</feature>
<feature type="compositionally biased region" description="Low complexity" evidence="1">
    <location>
        <begin position="78"/>
        <end position="91"/>
    </location>
</feature>
<dbReference type="InParanoid" id="F4R6W6"/>
<feature type="region of interest" description="Disordered" evidence="1">
    <location>
        <begin position="419"/>
        <end position="445"/>
    </location>
</feature>
<dbReference type="EMBL" id="GL883091">
    <property type="protein sequence ID" value="EGG12383.1"/>
    <property type="molecule type" value="Genomic_DNA"/>
</dbReference>
<name>F4R6W6_MELLP</name>
<keyword evidence="2" id="KW-0812">Transmembrane</keyword>
<dbReference type="RefSeq" id="XP_007404758.1">
    <property type="nucleotide sequence ID" value="XM_007404696.1"/>
</dbReference>
<dbReference type="HOGENOM" id="CLU_605619_0_0_1"/>
<feature type="compositionally biased region" description="Basic and acidic residues" evidence="1">
    <location>
        <begin position="306"/>
        <end position="315"/>
    </location>
</feature>
<reference evidence="4" key="1">
    <citation type="journal article" date="2011" name="Proc. Natl. Acad. Sci. U.S.A.">
        <title>Obligate biotrophy features unraveled by the genomic analysis of rust fungi.</title>
        <authorList>
            <person name="Duplessis S."/>
            <person name="Cuomo C.A."/>
            <person name="Lin Y.-C."/>
            <person name="Aerts A."/>
            <person name="Tisserant E."/>
            <person name="Veneault-Fourrey C."/>
            <person name="Joly D.L."/>
            <person name="Hacquard S."/>
            <person name="Amselem J."/>
            <person name="Cantarel B.L."/>
            <person name="Chiu R."/>
            <person name="Coutinho P.M."/>
            <person name="Feau N."/>
            <person name="Field M."/>
            <person name="Frey P."/>
            <person name="Gelhaye E."/>
            <person name="Goldberg J."/>
            <person name="Grabherr M.G."/>
            <person name="Kodira C.D."/>
            <person name="Kohler A."/>
            <person name="Kuees U."/>
            <person name="Lindquist E.A."/>
            <person name="Lucas S.M."/>
            <person name="Mago R."/>
            <person name="Mauceli E."/>
            <person name="Morin E."/>
            <person name="Murat C."/>
            <person name="Pangilinan J.L."/>
            <person name="Park R."/>
            <person name="Pearson M."/>
            <person name="Quesneville H."/>
            <person name="Rouhier N."/>
            <person name="Sakthikumar S."/>
            <person name="Salamov A.A."/>
            <person name="Schmutz J."/>
            <person name="Selles B."/>
            <person name="Shapiro H."/>
            <person name="Tanguay P."/>
            <person name="Tuskan G.A."/>
            <person name="Henrissat B."/>
            <person name="Van de Peer Y."/>
            <person name="Rouze P."/>
            <person name="Ellis J.G."/>
            <person name="Dodds P.N."/>
            <person name="Schein J.E."/>
            <person name="Zhong S."/>
            <person name="Hamelin R.C."/>
            <person name="Grigoriev I.V."/>
            <person name="Szabo L.J."/>
            <person name="Martin F."/>
        </authorList>
    </citation>
    <scope>NUCLEOTIDE SEQUENCE [LARGE SCALE GENOMIC DNA]</scope>
    <source>
        <strain evidence="4">98AG31 / pathotype 3-4-7</strain>
    </source>
</reference>
<evidence type="ECO:0000313" key="3">
    <source>
        <dbReference type="EMBL" id="EGG12383.1"/>
    </source>
</evidence>
<dbReference type="AlphaFoldDB" id="F4R6W6"/>
<dbReference type="Proteomes" id="UP000001072">
    <property type="component" value="Unassembled WGS sequence"/>
</dbReference>
<protein>
    <submittedName>
        <fullName evidence="3">Uncharacterized protein</fullName>
    </submittedName>
</protein>
<feature type="region of interest" description="Disordered" evidence="1">
    <location>
        <begin position="174"/>
        <end position="208"/>
    </location>
</feature>
<feature type="compositionally biased region" description="Polar residues" evidence="1">
    <location>
        <begin position="287"/>
        <end position="296"/>
    </location>
</feature>
<dbReference type="VEuPathDB" id="FungiDB:MELLADRAFT_89075"/>
<sequence>MIVEGTRRFHTQYTRDVSSNRRSVSGGLSTLSFFPGSPDAPINQSIPPQSTISSNTLPAQSSRPPTTTTPTSLGASRTQNGTSTQTSTSGSSLGGVTAGATRGQNTSTSYSSASNPATLASDSSASRASSTKPTTSTSKPISTPLIIAIAAAAGLLIIGIPLIILLVRRKKKRSNVATEESKLPPPSSITSITRQTPGPSGSPSSFGKRPLMMAAAIPSRNARASVESFGPGPRPSSQNLRQTAIQARQDMEYMRSDNVTTPMRRVYRPNVRDAVRRSPSPDRYASNARTTESSDIPISYNSQRNRQQENNERRPYQLPTGPRPTRTPTLPSEFTSPRRAPNPLNPQPTRIVDTSSLNRQYVSDLTSNPFSARSSYYNDEFPRTPTSAIMAARRSSVASATDSQVSGFYGNDEEDSVFEEYNNESQSDLSSGRRPLTSMDPDYPMDFSYYEA</sequence>
<organism evidence="4">
    <name type="scientific">Melampsora larici-populina (strain 98AG31 / pathotype 3-4-7)</name>
    <name type="common">Poplar leaf rust fungus</name>
    <dbReference type="NCBI Taxonomy" id="747676"/>
    <lineage>
        <taxon>Eukaryota</taxon>
        <taxon>Fungi</taxon>
        <taxon>Dikarya</taxon>
        <taxon>Basidiomycota</taxon>
        <taxon>Pucciniomycotina</taxon>
        <taxon>Pucciniomycetes</taxon>
        <taxon>Pucciniales</taxon>
        <taxon>Melampsoraceae</taxon>
        <taxon>Melampsora</taxon>
    </lineage>
</organism>
<evidence type="ECO:0000313" key="4">
    <source>
        <dbReference type="Proteomes" id="UP000001072"/>
    </source>
</evidence>
<feature type="region of interest" description="Disordered" evidence="1">
    <location>
        <begin position="14"/>
        <end position="140"/>
    </location>
</feature>
<feature type="compositionally biased region" description="Basic and acidic residues" evidence="1">
    <location>
        <begin position="270"/>
        <end position="280"/>
    </location>
</feature>
<feature type="compositionally biased region" description="Low complexity" evidence="1">
    <location>
        <begin position="316"/>
        <end position="331"/>
    </location>
</feature>
<feature type="compositionally biased region" description="Low complexity" evidence="1">
    <location>
        <begin position="118"/>
        <end position="140"/>
    </location>
</feature>
<keyword evidence="2" id="KW-0472">Membrane</keyword>
<gene>
    <name evidence="3" type="ORF">MELLADRAFT_89075</name>
</gene>
<keyword evidence="2" id="KW-1133">Transmembrane helix</keyword>
<evidence type="ECO:0000256" key="2">
    <source>
        <dbReference type="SAM" id="Phobius"/>
    </source>
</evidence>
<accession>F4R6W6</accession>
<feature type="compositionally biased region" description="Polar residues" evidence="1">
    <location>
        <begin position="14"/>
        <end position="32"/>
    </location>
</feature>
<evidence type="ECO:0000256" key="1">
    <source>
        <dbReference type="SAM" id="MobiDB-lite"/>
    </source>
</evidence>
<feature type="compositionally biased region" description="Low complexity" evidence="1">
    <location>
        <begin position="197"/>
        <end position="207"/>
    </location>
</feature>